<accession>A0A9P7KLV8</accession>
<reference evidence="1" key="2">
    <citation type="submission" date="2021-10" db="EMBL/GenBank/DDBJ databases">
        <title>Phylogenomics reveals ancestral predisposition of the termite-cultivated fungus Termitomyces towards a domesticated lifestyle.</title>
        <authorList>
            <person name="Auxier B."/>
            <person name="Grum-Grzhimaylo A."/>
            <person name="Cardenas M.E."/>
            <person name="Lodge J.D."/>
            <person name="Laessoe T."/>
            <person name="Pedersen O."/>
            <person name="Smith M.E."/>
            <person name="Kuyper T.W."/>
            <person name="Franco-Molano E.A."/>
            <person name="Baroni T.J."/>
            <person name="Aanen D.K."/>
        </authorList>
    </citation>
    <scope>NUCLEOTIDE SEQUENCE</scope>
    <source>
        <strain evidence="1">D49</strain>
    </source>
</reference>
<dbReference type="OrthoDB" id="5561579at2759"/>
<dbReference type="GO" id="GO:0046933">
    <property type="term" value="F:proton-transporting ATP synthase activity, rotational mechanism"/>
    <property type="evidence" value="ECO:0007669"/>
    <property type="project" value="TreeGrafter"/>
</dbReference>
<keyword evidence="2" id="KW-1185">Reference proteome</keyword>
<dbReference type="Pfam" id="PF10791">
    <property type="entry name" value="F1F0-ATPsyn_F"/>
    <property type="match status" value="1"/>
</dbReference>
<protein>
    <recommendedName>
        <fullName evidence="3">ATP synthase subunit f, mitochondrial</fullName>
    </recommendedName>
</protein>
<proteinExistence type="predicted"/>
<gene>
    <name evidence="1" type="ORF">H0H81_002002</name>
</gene>
<evidence type="ECO:0008006" key="3">
    <source>
        <dbReference type="Google" id="ProtNLM"/>
    </source>
</evidence>
<dbReference type="EMBL" id="JABCKI010000070">
    <property type="protein sequence ID" value="KAG5653160.1"/>
    <property type="molecule type" value="Genomic_DNA"/>
</dbReference>
<evidence type="ECO:0000313" key="1">
    <source>
        <dbReference type="EMBL" id="KAG5653160.1"/>
    </source>
</evidence>
<dbReference type="AlphaFoldDB" id="A0A9P7KLV8"/>
<dbReference type="PANTHER" id="PTHR28161:SF1">
    <property type="entry name" value="ATP SYNTHASE SUBUNIT F, MITOCHONDRIAL"/>
    <property type="match status" value="1"/>
</dbReference>
<name>A0A9P7KLV8_9AGAR</name>
<organism evidence="1 2">
    <name type="scientific">Sphagnurus paluster</name>
    <dbReference type="NCBI Taxonomy" id="117069"/>
    <lineage>
        <taxon>Eukaryota</taxon>
        <taxon>Fungi</taxon>
        <taxon>Dikarya</taxon>
        <taxon>Basidiomycota</taxon>
        <taxon>Agaricomycotina</taxon>
        <taxon>Agaricomycetes</taxon>
        <taxon>Agaricomycetidae</taxon>
        <taxon>Agaricales</taxon>
        <taxon>Tricholomatineae</taxon>
        <taxon>Lyophyllaceae</taxon>
        <taxon>Sphagnurus</taxon>
    </lineage>
</organism>
<evidence type="ECO:0000313" key="2">
    <source>
        <dbReference type="Proteomes" id="UP000717328"/>
    </source>
</evidence>
<comment type="caution">
    <text evidence="1">The sequence shown here is derived from an EMBL/GenBank/DDBJ whole genome shotgun (WGS) entry which is preliminary data.</text>
</comment>
<reference evidence="1" key="1">
    <citation type="submission" date="2021-02" db="EMBL/GenBank/DDBJ databases">
        <authorList>
            <person name="Nieuwenhuis M."/>
            <person name="Van De Peppel L.J.J."/>
        </authorList>
    </citation>
    <scope>NUCLEOTIDE SEQUENCE</scope>
    <source>
        <strain evidence="1">D49</strain>
    </source>
</reference>
<dbReference type="Proteomes" id="UP000717328">
    <property type="component" value="Unassembled WGS sequence"/>
</dbReference>
<dbReference type="PANTHER" id="PTHR28161">
    <property type="entry name" value="ATP SYNTHASE SUBUNIT F, MITOCHONDRIAL"/>
    <property type="match status" value="1"/>
</dbReference>
<dbReference type="InterPro" id="IPR019727">
    <property type="entry name" value="ATP_synth_F0_fsu_mt_fun"/>
</dbReference>
<sequence length="108" mass="11404">MYASLVRRQLQGLIPPKIATPKLVAGESGTGLGPLVDFYSKLPKGQATPRVGGIKARFFSGKNASGKPIVALIVGLFGIGYTLDYNSAFTTNISFPTCSLASYYSALE</sequence>